<dbReference type="eggNOG" id="KOG1178">
    <property type="taxonomic scope" value="Eukaryota"/>
</dbReference>
<dbReference type="InterPro" id="IPR009081">
    <property type="entry name" value="PP-bd_ACP"/>
</dbReference>
<dbReference type="PROSITE" id="PS00012">
    <property type="entry name" value="PHOSPHOPANTETHEINE"/>
    <property type="match status" value="1"/>
</dbReference>
<keyword evidence="3" id="KW-0436">Ligase</keyword>
<sequence>MTFYQNSSIACDSLAMLGLIAAPYSRSTTQDEAEPLVNGNNMNETQEANHSSRAPAPSDEHEDVDYVSFPILPLLGKPPTRNAVLEQQFPPAKNRTMGQTESTTLYAAWALVVSRMTKSNRVVFGVADWQHQATKPGGDADADALPRPICINADGHQTVQDYLVHVQDQQNKAASAVVDGLNESGSDVGSRLVPSTLISVQPEKGTFIEGSLCQDLDEKLPTWSENIALVLGIHFGTDRTNMTASFDSNTTSEWIMKHLCRQLAFTLHQIQASSPLKNISAIMIATPDDFEHIWGWNRAVPTPVERCVHHLIQECATSQPAAPAICAWDGELSYGQLDRLATGLSGQLAGLGVRRGTVVPLCFEKSMWVTVAMLGVLKTGAAFVLFDPLLPEGRLLALSRQVKASVIVSGDMERQLSSRLAPHVVTLDTDASQSLYSQPGSPTSSCSPSDVMYIAFTSGSTGVPKGAVITHRNLASALHYQQDSLRRTTSSRVYDFCSYTFDVSICNVFSTLAAGGCVCVPSEQQRRDSLVESIASLKANAIDLTTSVARLLSPEQVPSIDTIVFGGETLHPKDVARWWGRVNIINLYGPCECTPNSTINTSPKSIEDATHLGKGLGLLTWVVDADDHHVLLPPGCVGELLLEGPIVGQGYLDDPEKTAAAFIESPLWLLEGSPRHPGRCGRLYKTGDLVRLDKDGSLSFIGRKDSQVKIRGQRIELGEVEHALRTCKSVDEAVVVVQHNNQGARMVAFVTVRDTKTESEQGTLSQDAGTMWQDEIQKTLGQSLPPFMMPEAITILKEFPITMNGKIDRKSLANRQEMEQLKEQSTRAPSNTEQQVAQLWANVLDVNFNAIGVNDNFLHLGGNSIDAMQVVAEGRKVGIELTVADILGHPILHKLAEKVVDQRDPQQKVEIGPFALIDGGDAETIVKDISGLCNLNPVLVQDAYPCTPLQEGIMSLSLKRPQSYMRQGVLQINASISLENLKAAWEEVVRRIPMLRTRIVQHHELGMLQVVVDEKITWKNSCSLKDYLETDSEELMELGHPLTRYALITDESASFKWLVWTAHHALYDGWSLKLVAEALRRAYEGLSIDCGPGMQTFLRYIKDQSNTTASEYWRQALNHYASTAFPPLPPHVQQAEPNSMVEYIIPRLQNKSLSVTSSTLIRAAWAVAVGRLTKSTDVVFGVTVYGRSAPVAGLESLIAPTFATVPVRVQLAYDQPVSDYLGHLQRQVIEMMAFEQTGLQNIAKVSPAAQMASLFQTQLIIQHEEGIPLEEALIGKCQGDCLDQGADTCALTLEIFIAASHLRVLTTFDSKVMEPNAVQKLLELFHRVLNQLDDAAPRQLLSDIKTTIPHNLAPYAIATTESLVEAENGIKEYAATQAPNSQPMSETERQMQKVWASVLNIPCYTITLDDNFLKLGGNSIEAMKVVSKALQLGLQVRVVDIFRHPRLRDLARHTSNCVHGDTNSIRQTHGSNVVAQSFAQEGLWLVHQHDSTLTWDNIPCAWRLRGPLQLPSLQTALLALERRHESLRTTFLSKDGVHLQRVLEFAENKQKLVPIVLDGADVLADALQKDQLTPFELQTEPGWRVHIYQLGKDDFVLSIVLHHIICDGWSMDILWKELALFYAAANRGHDPLSTVDPLPVQYRDYSVWQRQQYSGHDQPELDYWANELKASQPAELPCDKARPAALSGQVKTQNVCIQGRLYDLLQQVSKKLEVTPFVVLLAAFRATHFFLTGVADATIGIPNANRGRWQDKDVVGLLVNMQCIRSKIGQETFEAFVRQVQATMLAAFHSQDTPFELIVSKLGIQRDLSRHPLFQIIMADHSQLAFEKFELERVETEAIVPTLAAVFDLQLHIYQGSGFLRVETIFSTDLYESGTMEHVIQYWHAVLERGLSDPGATIKSLGA</sequence>
<dbReference type="InterPro" id="IPR036736">
    <property type="entry name" value="ACP-like_sf"/>
</dbReference>
<dbReference type="STRING" id="1245745.A0A0A2VKA5"/>
<feature type="domain" description="Carrier" evidence="6">
    <location>
        <begin position="1382"/>
        <end position="1458"/>
    </location>
</feature>
<dbReference type="InterPro" id="IPR020845">
    <property type="entry name" value="AMP-binding_CS"/>
</dbReference>
<name>A0A0A2VKA5_BEABA</name>
<dbReference type="PROSITE" id="PS00455">
    <property type="entry name" value="AMP_BINDING"/>
    <property type="match status" value="1"/>
</dbReference>
<dbReference type="NCBIfam" id="TIGR01733">
    <property type="entry name" value="AA-adenyl-dom"/>
    <property type="match status" value="1"/>
</dbReference>
<dbReference type="InterPro" id="IPR001242">
    <property type="entry name" value="Condensation_dom"/>
</dbReference>
<dbReference type="InterPro" id="IPR042099">
    <property type="entry name" value="ANL_N_sf"/>
</dbReference>
<dbReference type="OrthoDB" id="4863134at2759"/>
<dbReference type="GO" id="GO:0031177">
    <property type="term" value="F:phosphopantetheine binding"/>
    <property type="evidence" value="ECO:0007669"/>
    <property type="project" value="TreeGrafter"/>
</dbReference>
<dbReference type="InterPro" id="IPR023213">
    <property type="entry name" value="CAT-like_dom_sf"/>
</dbReference>
<dbReference type="Gene3D" id="3.30.559.30">
    <property type="entry name" value="Nonribosomal peptide synthetase, condensation domain"/>
    <property type="match status" value="3"/>
</dbReference>
<dbReference type="InterPro" id="IPR045851">
    <property type="entry name" value="AMP-bd_C_sf"/>
</dbReference>
<dbReference type="Pfam" id="PF00668">
    <property type="entry name" value="Condensation"/>
    <property type="match status" value="2"/>
</dbReference>
<dbReference type="CDD" id="cd19531">
    <property type="entry name" value="LCL_NRPS-like"/>
    <property type="match status" value="1"/>
</dbReference>
<dbReference type="Proteomes" id="UP000030106">
    <property type="component" value="Unassembled WGS sequence"/>
</dbReference>
<feature type="domain" description="Carrier" evidence="6">
    <location>
        <begin position="827"/>
        <end position="903"/>
    </location>
</feature>
<protein>
    <submittedName>
        <fullName evidence="7">HC-toxin synthetase</fullName>
    </submittedName>
</protein>
<comment type="caution">
    <text evidence="7">The sequence shown here is derived from an EMBL/GenBank/DDBJ whole genome shotgun (WGS) entry which is preliminary data.</text>
</comment>
<evidence type="ECO:0000256" key="3">
    <source>
        <dbReference type="ARBA" id="ARBA00022598"/>
    </source>
</evidence>
<evidence type="ECO:0000259" key="6">
    <source>
        <dbReference type="PROSITE" id="PS50075"/>
    </source>
</evidence>
<dbReference type="Gene3D" id="3.30.559.10">
    <property type="entry name" value="Chloramphenicol acetyltransferase-like domain"/>
    <property type="match status" value="2"/>
</dbReference>
<evidence type="ECO:0000256" key="5">
    <source>
        <dbReference type="SAM" id="MobiDB-lite"/>
    </source>
</evidence>
<dbReference type="FunFam" id="1.10.1200.10:FF:000005">
    <property type="entry name" value="Nonribosomal peptide synthetase 1"/>
    <property type="match status" value="2"/>
</dbReference>
<dbReference type="Gene3D" id="3.40.50.12780">
    <property type="entry name" value="N-terminal domain of ligase-like"/>
    <property type="match status" value="1"/>
</dbReference>
<dbReference type="InterPro" id="IPR006162">
    <property type="entry name" value="Ppantetheine_attach_site"/>
</dbReference>
<dbReference type="InterPro" id="IPR000873">
    <property type="entry name" value="AMP-dep_synth/lig_dom"/>
</dbReference>
<evidence type="ECO:0000256" key="4">
    <source>
        <dbReference type="ARBA" id="ARBA00029454"/>
    </source>
</evidence>
<dbReference type="SUPFAM" id="SSF56801">
    <property type="entry name" value="Acetyl-CoA synthetase-like"/>
    <property type="match status" value="1"/>
</dbReference>
<accession>A0A0A2VKA5</accession>
<organism evidence="7 8">
    <name type="scientific">Beauveria bassiana D1-5</name>
    <dbReference type="NCBI Taxonomy" id="1245745"/>
    <lineage>
        <taxon>Eukaryota</taxon>
        <taxon>Fungi</taxon>
        <taxon>Dikarya</taxon>
        <taxon>Ascomycota</taxon>
        <taxon>Pezizomycotina</taxon>
        <taxon>Sordariomycetes</taxon>
        <taxon>Hypocreomycetidae</taxon>
        <taxon>Hypocreales</taxon>
        <taxon>Cordycipitaceae</taxon>
        <taxon>Beauveria</taxon>
    </lineage>
</organism>
<dbReference type="FunFam" id="3.40.50.12780:FF:000014">
    <property type="entry name" value="Nonribosomal peptide synthetase 1"/>
    <property type="match status" value="1"/>
</dbReference>
<dbReference type="PANTHER" id="PTHR45527">
    <property type="entry name" value="NONRIBOSOMAL PEPTIDE SYNTHETASE"/>
    <property type="match status" value="1"/>
</dbReference>
<dbReference type="InterPro" id="IPR010071">
    <property type="entry name" value="AA_adenyl_dom"/>
</dbReference>
<feature type="compositionally biased region" description="Polar residues" evidence="5">
    <location>
        <begin position="38"/>
        <end position="52"/>
    </location>
</feature>
<dbReference type="PANTHER" id="PTHR45527:SF3">
    <property type="entry name" value="SIDEROPHORE SYNTHETASE (EUROFUNG)"/>
    <property type="match status" value="1"/>
</dbReference>
<proteinExistence type="inferred from homology"/>
<reference evidence="7 8" key="1">
    <citation type="submission" date="2012-10" db="EMBL/GenBank/DDBJ databases">
        <title>Genome sequencing and analysis of entomopathogenic fungi Beauveria bassiana D1-5.</title>
        <authorList>
            <person name="Li Q."/>
            <person name="Wang L."/>
            <person name="Zhang Z."/>
            <person name="Wang Q."/>
            <person name="Ren J."/>
            <person name="Wang M."/>
            <person name="Xu W."/>
            <person name="Wang J."/>
            <person name="Lu Y."/>
            <person name="Du Q."/>
            <person name="Sun Z."/>
        </authorList>
    </citation>
    <scope>NUCLEOTIDE SEQUENCE [LARGE SCALE GENOMIC DNA]</scope>
    <source>
        <strain evidence="7 8">D1-5</strain>
    </source>
</reference>
<evidence type="ECO:0000256" key="1">
    <source>
        <dbReference type="ARBA" id="ARBA00022450"/>
    </source>
</evidence>
<keyword evidence="2" id="KW-0597">Phosphoprotein</keyword>
<dbReference type="Pfam" id="PF00550">
    <property type="entry name" value="PP-binding"/>
    <property type="match status" value="2"/>
</dbReference>
<comment type="similarity">
    <text evidence="4">Belongs to the NRP synthetase family.</text>
</comment>
<dbReference type="Gene3D" id="1.10.1200.10">
    <property type="entry name" value="ACP-like"/>
    <property type="match status" value="2"/>
</dbReference>
<dbReference type="CDD" id="cd19545">
    <property type="entry name" value="FUM14_C_NRPS-like"/>
    <property type="match status" value="1"/>
</dbReference>
<gene>
    <name evidence="7" type="ORF">BBAD15_g6641</name>
</gene>
<dbReference type="SUPFAM" id="SSF52777">
    <property type="entry name" value="CoA-dependent acyltransferases"/>
    <property type="match status" value="5"/>
</dbReference>
<dbReference type="Gene3D" id="3.30.300.30">
    <property type="match status" value="1"/>
</dbReference>
<dbReference type="Pfam" id="PF00501">
    <property type="entry name" value="AMP-binding"/>
    <property type="match status" value="1"/>
</dbReference>
<dbReference type="GO" id="GO:0005737">
    <property type="term" value="C:cytoplasm"/>
    <property type="evidence" value="ECO:0007669"/>
    <property type="project" value="TreeGrafter"/>
</dbReference>
<feature type="region of interest" description="Disordered" evidence="5">
    <location>
        <begin position="30"/>
        <end position="62"/>
    </location>
</feature>
<dbReference type="CDD" id="cd05918">
    <property type="entry name" value="A_NRPS_SidN3_like"/>
    <property type="match status" value="1"/>
</dbReference>
<dbReference type="SUPFAM" id="SSF47336">
    <property type="entry name" value="ACP-like"/>
    <property type="match status" value="2"/>
</dbReference>
<dbReference type="Pfam" id="PF13193">
    <property type="entry name" value="AMP-binding_C"/>
    <property type="match status" value="1"/>
</dbReference>
<evidence type="ECO:0000256" key="2">
    <source>
        <dbReference type="ARBA" id="ARBA00022553"/>
    </source>
</evidence>
<dbReference type="PROSITE" id="PS50075">
    <property type="entry name" value="CARRIER"/>
    <property type="match status" value="2"/>
</dbReference>
<dbReference type="InterPro" id="IPR025110">
    <property type="entry name" value="AMP-bd_C"/>
</dbReference>
<dbReference type="HOGENOM" id="CLU_000022_60_2_1"/>
<dbReference type="GO" id="GO:0044550">
    <property type="term" value="P:secondary metabolite biosynthetic process"/>
    <property type="evidence" value="ECO:0007669"/>
    <property type="project" value="TreeGrafter"/>
</dbReference>
<evidence type="ECO:0000313" key="7">
    <source>
        <dbReference type="EMBL" id="KGQ08043.1"/>
    </source>
</evidence>
<dbReference type="GO" id="GO:0043041">
    <property type="term" value="P:amino acid activation for nonribosomal peptide biosynthetic process"/>
    <property type="evidence" value="ECO:0007669"/>
    <property type="project" value="TreeGrafter"/>
</dbReference>
<dbReference type="EMBL" id="ANFO01000612">
    <property type="protein sequence ID" value="KGQ08043.1"/>
    <property type="molecule type" value="Genomic_DNA"/>
</dbReference>
<dbReference type="GO" id="GO:0016874">
    <property type="term" value="F:ligase activity"/>
    <property type="evidence" value="ECO:0007669"/>
    <property type="project" value="UniProtKB-KW"/>
</dbReference>
<keyword evidence="1" id="KW-0596">Phosphopantetheine</keyword>
<evidence type="ECO:0000313" key="8">
    <source>
        <dbReference type="Proteomes" id="UP000030106"/>
    </source>
</evidence>